<protein>
    <submittedName>
        <fullName evidence="1">Uncharacterized protein</fullName>
    </submittedName>
</protein>
<dbReference type="Pfam" id="PF05256">
    <property type="entry name" value="UPF0223"/>
    <property type="match status" value="1"/>
</dbReference>
<dbReference type="AlphaFoldDB" id="A0A0R1V2W5"/>
<proteinExistence type="predicted"/>
<keyword evidence="2" id="KW-1185">Reference proteome</keyword>
<comment type="caution">
    <text evidence="1">The sequence shown here is derived from an EMBL/GenBank/DDBJ whole genome shotgun (WGS) entry which is preliminary data.</text>
</comment>
<evidence type="ECO:0000313" key="2">
    <source>
        <dbReference type="Proteomes" id="UP000051166"/>
    </source>
</evidence>
<organism evidence="1 2">
    <name type="scientific">Liquorilactobacillus satsumensis DSM 16230 = JCM 12392</name>
    <dbReference type="NCBI Taxonomy" id="1423801"/>
    <lineage>
        <taxon>Bacteria</taxon>
        <taxon>Bacillati</taxon>
        <taxon>Bacillota</taxon>
        <taxon>Bacilli</taxon>
        <taxon>Lactobacillales</taxon>
        <taxon>Lactobacillaceae</taxon>
        <taxon>Liquorilactobacillus</taxon>
    </lineage>
</organism>
<dbReference type="OrthoDB" id="1649074at2"/>
<name>A0A0R1V2W5_9LACO</name>
<dbReference type="EMBL" id="AZFQ01000019">
    <property type="protein sequence ID" value="KRL99943.1"/>
    <property type="molecule type" value="Genomic_DNA"/>
</dbReference>
<gene>
    <name evidence="1" type="ORF">FD50_GL002481</name>
</gene>
<dbReference type="Gene3D" id="1.10.220.80">
    <property type="entry name" value="BH2638-like"/>
    <property type="match status" value="1"/>
</dbReference>
<dbReference type="InterPro" id="IPR007920">
    <property type="entry name" value="UPF0223"/>
</dbReference>
<dbReference type="PIRSF" id="PIRSF037260">
    <property type="entry name" value="UPF0223"/>
    <property type="match status" value="1"/>
</dbReference>
<dbReference type="InterPro" id="IPR023324">
    <property type="entry name" value="BH2638-like_sf"/>
</dbReference>
<dbReference type="NCBIfam" id="NF003353">
    <property type="entry name" value="PRK04387.1"/>
    <property type="match status" value="1"/>
</dbReference>
<reference evidence="1 2" key="1">
    <citation type="journal article" date="2015" name="Genome Announc.">
        <title>Expanding the biotechnology potential of lactobacilli through comparative genomics of 213 strains and associated genera.</title>
        <authorList>
            <person name="Sun Z."/>
            <person name="Harris H.M."/>
            <person name="McCann A."/>
            <person name="Guo C."/>
            <person name="Argimon S."/>
            <person name="Zhang W."/>
            <person name="Yang X."/>
            <person name="Jeffery I.B."/>
            <person name="Cooney J.C."/>
            <person name="Kagawa T.F."/>
            <person name="Liu W."/>
            <person name="Song Y."/>
            <person name="Salvetti E."/>
            <person name="Wrobel A."/>
            <person name="Rasinkangas P."/>
            <person name="Parkhill J."/>
            <person name="Rea M.C."/>
            <person name="O'Sullivan O."/>
            <person name="Ritari J."/>
            <person name="Douillard F.P."/>
            <person name="Paul Ross R."/>
            <person name="Yang R."/>
            <person name="Briner A.E."/>
            <person name="Felis G.E."/>
            <person name="de Vos W.M."/>
            <person name="Barrangou R."/>
            <person name="Klaenhammer T.R."/>
            <person name="Caufield P.W."/>
            <person name="Cui Y."/>
            <person name="Zhang H."/>
            <person name="O'Toole P.W."/>
        </authorList>
    </citation>
    <scope>NUCLEOTIDE SEQUENCE [LARGE SCALE GENOMIC DNA]</scope>
    <source>
        <strain evidence="1 2">DSM 16230</strain>
    </source>
</reference>
<evidence type="ECO:0000313" key="1">
    <source>
        <dbReference type="EMBL" id="KRL99943.1"/>
    </source>
</evidence>
<dbReference type="Proteomes" id="UP000051166">
    <property type="component" value="Unassembled WGS sequence"/>
</dbReference>
<dbReference type="SUPFAM" id="SSF158504">
    <property type="entry name" value="BH2638-like"/>
    <property type="match status" value="1"/>
</dbReference>
<dbReference type="PATRIC" id="fig|1423801.4.peg.2540"/>
<sequence length="97" mass="11707">MKVPENYSYPLRSEWTTSEIVTVMNFYQAVEQSYTSKILRSEFLEKYRAFLKVVPMKMTQKQLDRDFMHNTQMSIYQAVKRAQTTKQKYVYLNEKSN</sequence>
<accession>A0A0R1V2W5</accession>
<dbReference type="STRING" id="1423801.FD50_GL002481"/>
<dbReference type="RefSeq" id="WP_054758099.1">
    <property type="nucleotide sequence ID" value="NZ_AZFQ01000019.1"/>
</dbReference>
<dbReference type="GeneID" id="98307414"/>